<evidence type="ECO:0000256" key="1">
    <source>
        <dbReference type="ARBA" id="ARBA00004952"/>
    </source>
</evidence>
<protein>
    <recommendedName>
        <fullName evidence="3 7">Nicotinate phosphoribosyltransferase</fullName>
        <shortName evidence="7">NAPRTase</shortName>
        <ecNumber evidence="3 7">6.3.4.21</ecNumber>
    </recommendedName>
</protein>
<evidence type="ECO:0000259" key="9">
    <source>
        <dbReference type="Pfam" id="PF17767"/>
    </source>
</evidence>
<feature type="domain" description="Nicotinate/nicotinamide phosphoribosyltransferase" evidence="8">
    <location>
        <begin position="190"/>
        <end position="414"/>
    </location>
</feature>
<dbReference type="InterPro" id="IPR006406">
    <property type="entry name" value="Nic_PRibTrfase"/>
</dbReference>
<evidence type="ECO:0000313" key="11">
    <source>
        <dbReference type="Proteomes" id="UP000544872"/>
    </source>
</evidence>
<keyword evidence="4 7" id="KW-0597">Phosphoprotein</keyword>
<dbReference type="InterPro" id="IPR041525">
    <property type="entry name" value="N/Namide_PRibTrfase"/>
</dbReference>
<dbReference type="UniPathway" id="UPA00253">
    <property type="reaction ID" value="UER00457"/>
</dbReference>
<dbReference type="RefSeq" id="WP_184262806.1">
    <property type="nucleotide sequence ID" value="NZ_JACIIX010000004.1"/>
</dbReference>
<evidence type="ECO:0000256" key="6">
    <source>
        <dbReference type="ARBA" id="ARBA00022642"/>
    </source>
</evidence>
<comment type="catalytic activity">
    <reaction evidence="7">
        <text>5-phospho-alpha-D-ribose 1-diphosphate + nicotinate + ATP + H2O = nicotinate beta-D-ribonucleotide + ADP + phosphate + diphosphate</text>
        <dbReference type="Rhea" id="RHEA:36163"/>
        <dbReference type="ChEBI" id="CHEBI:15377"/>
        <dbReference type="ChEBI" id="CHEBI:30616"/>
        <dbReference type="ChEBI" id="CHEBI:32544"/>
        <dbReference type="ChEBI" id="CHEBI:33019"/>
        <dbReference type="ChEBI" id="CHEBI:43474"/>
        <dbReference type="ChEBI" id="CHEBI:57502"/>
        <dbReference type="ChEBI" id="CHEBI:58017"/>
        <dbReference type="ChEBI" id="CHEBI:456216"/>
        <dbReference type="EC" id="6.3.4.21"/>
    </reaction>
</comment>
<evidence type="ECO:0000259" key="8">
    <source>
        <dbReference type="Pfam" id="PF04095"/>
    </source>
</evidence>
<organism evidence="10 11">
    <name type="scientific">Novispirillum itersonii</name>
    <name type="common">Aquaspirillum itersonii</name>
    <dbReference type="NCBI Taxonomy" id="189"/>
    <lineage>
        <taxon>Bacteria</taxon>
        <taxon>Pseudomonadati</taxon>
        <taxon>Pseudomonadota</taxon>
        <taxon>Alphaproteobacteria</taxon>
        <taxon>Rhodospirillales</taxon>
        <taxon>Novispirillaceae</taxon>
        <taxon>Novispirillum</taxon>
    </lineage>
</organism>
<reference evidence="10 11" key="1">
    <citation type="submission" date="2020-08" db="EMBL/GenBank/DDBJ databases">
        <title>Genomic Encyclopedia of Type Strains, Phase IV (KMG-IV): sequencing the most valuable type-strain genomes for metagenomic binning, comparative biology and taxonomic classification.</title>
        <authorList>
            <person name="Goeker M."/>
        </authorList>
    </citation>
    <scope>NUCLEOTIDE SEQUENCE [LARGE SCALE GENOMIC DNA]</scope>
    <source>
        <strain evidence="10 11">DSM 11590</strain>
    </source>
</reference>
<feature type="domain" description="Nicotinate phosphoribosyltransferase N-terminal" evidence="9">
    <location>
        <begin position="24"/>
        <end position="148"/>
    </location>
</feature>
<comment type="function">
    <text evidence="7">Catalyzes the synthesis of beta-nicotinate D-ribonucleotide from nicotinate and 5-phospho-D-ribose 1-phosphate at the expense of ATP.</text>
</comment>
<keyword evidence="6 7" id="KW-0662">Pyridine nucleotide biosynthesis</keyword>
<dbReference type="InterPro" id="IPR040727">
    <property type="entry name" value="NAPRTase_N"/>
</dbReference>
<evidence type="ECO:0000256" key="2">
    <source>
        <dbReference type="ARBA" id="ARBA00010897"/>
    </source>
</evidence>
<dbReference type="PIRSF" id="PIRSF000484">
    <property type="entry name" value="NAPRT"/>
    <property type="match status" value="1"/>
</dbReference>
<comment type="PTM">
    <text evidence="7">Transiently phosphorylated on a His residue during the reaction cycle. Phosphorylation strongly increases the affinity for substrates and increases the rate of nicotinate D-ribonucleotide production. Dephosphorylation regenerates the low-affinity form of the enzyme, leading to product release.</text>
</comment>
<dbReference type="GO" id="GO:0004516">
    <property type="term" value="F:nicotinate phosphoribosyltransferase activity"/>
    <property type="evidence" value="ECO:0007669"/>
    <property type="project" value="UniProtKB-UniRule"/>
</dbReference>
<accession>A0A7W9ZG72</accession>
<comment type="similarity">
    <text evidence="2 7">Belongs to the NAPRTase family.</text>
</comment>
<dbReference type="Pfam" id="PF04095">
    <property type="entry name" value="NAPRTase"/>
    <property type="match status" value="1"/>
</dbReference>
<keyword evidence="10" id="KW-0328">Glycosyltransferase</keyword>
<evidence type="ECO:0000313" key="10">
    <source>
        <dbReference type="EMBL" id="MBB6210027.1"/>
    </source>
</evidence>
<dbReference type="Gene3D" id="3.20.140.10">
    <property type="entry name" value="nicotinate phosphoribosyltransferase"/>
    <property type="match status" value="1"/>
</dbReference>
<evidence type="ECO:0000256" key="7">
    <source>
        <dbReference type="HAMAP-Rule" id="MF_00570"/>
    </source>
</evidence>
<comment type="caution">
    <text evidence="10">The sequence shown here is derived from an EMBL/GenBank/DDBJ whole genome shotgun (WGS) entry which is preliminary data.</text>
</comment>
<dbReference type="SUPFAM" id="SSF51690">
    <property type="entry name" value="Nicotinate/Quinolinate PRTase C-terminal domain-like"/>
    <property type="match status" value="1"/>
</dbReference>
<dbReference type="NCBIfam" id="NF003704">
    <property type="entry name" value="PRK05321.1"/>
    <property type="match status" value="1"/>
</dbReference>
<feature type="modified residue" description="Phosphohistidine; by autocatalysis" evidence="7">
    <location>
        <position position="241"/>
    </location>
</feature>
<dbReference type="SUPFAM" id="SSF54675">
    <property type="entry name" value="Nicotinate/Quinolinate PRTase N-terminal domain-like"/>
    <property type="match status" value="1"/>
</dbReference>
<comment type="pathway">
    <text evidence="1 7">Cofactor biosynthesis; NAD(+) biosynthesis; nicotinate D-ribonucleotide from nicotinate: step 1/1.</text>
</comment>
<evidence type="ECO:0000256" key="5">
    <source>
        <dbReference type="ARBA" id="ARBA00022598"/>
    </source>
</evidence>
<evidence type="ECO:0000256" key="4">
    <source>
        <dbReference type="ARBA" id="ARBA00022553"/>
    </source>
</evidence>
<dbReference type="EMBL" id="JACIIX010000004">
    <property type="protein sequence ID" value="MBB6210027.1"/>
    <property type="molecule type" value="Genomic_DNA"/>
</dbReference>
<dbReference type="Pfam" id="PF17767">
    <property type="entry name" value="NAPRTase_N"/>
    <property type="match status" value="1"/>
</dbReference>
<dbReference type="HAMAP" id="MF_00570">
    <property type="entry name" value="NAPRTase"/>
    <property type="match status" value="1"/>
</dbReference>
<keyword evidence="10" id="KW-0808">Transferase</keyword>
<dbReference type="EC" id="6.3.4.21" evidence="3 7"/>
<dbReference type="InterPro" id="IPR036068">
    <property type="entry name" value="Nicotinate_pribotase-like_C"/>
</dbReference>
<dbReference type="PANTHER" id="PTHR11098">
    <property type="entry name" value="NICOTINATE PHOSPHORIBOSYLTRANSFERASE"/>
    <property type="match status" value="1"/>
</dbReference>
<gene>
    <name evidence="7" type="primary">pncB</name>
    <name evidence="10" type="ORF">FHS48_001437</name>
</gene>
<dbReference type="GO" id="GO:0034355">
    <property type="term" value="P:NAD+ biosynthetic process via the salvage pathway"/>
    <property type="evidence" value="ECO:0007669"/>
    <property type="project" value="TreeGrafter"/>
</dbReference>
<keyword evidence="5 7" id="KW-0436">Ligase</keyword>
<dbReference type="GO" id="GO:0016757">
    <property type="term" value="F:glycosyltransferase activity"/>
    <property type="evidence" value="ECO:0007669"/>
    <property type="project" value="UniProtKB-KW"/>
</dbReference>
<sequence length="433" mass="49850">MMLNLASRAYDRRWRIDPIVRSLLDTDFYKLLMLQMIWKHHADVPVTFSLINRSTDVRLAEIIERRELEAQLDHVRSLALTNQERIWLAGNTFYGTEGIFQPDFLAWLKTLRLPEYELRILDGQYELRFSGPWSQVMLWEIYAVTIVNTLRNRAGLARLSELELDVLYSRAKTRLWEKLDRLAEAGVTGIADFSTRRRGDFLFQEWAVLAAQDRLGAAFNGTSNVSLAQKHGIEAIGTNAHELPMVLTALADTDEEMRSAQYRVLDQWQQMYQGRLLVFLPDTYGSTQFLEEAPDWVADWTGLRVDSKDPFEAGEEAIRWWQARGRDPREKLVLFSDALDLDDILALDRAFRGRCRLGFGWGTLFANDFRGCHPRHRDDLNPLSLVCKITEVRGRPAVKLSDNIAKPTGPETEITRYRRLFGDAGAAFRPIVA</sequence>
<name>A0A7W9ZG72_NOVIT</name>
<dbReference type="InterPro" id="IPR007229">
    <property type="entry name" value="Nic_PRibTrfase-Fam"/>
</dbReference>
<dbReference type="AlphaFoldDB" id="A0A7W9ZG72"/>
<evidence type="ECO:0000256" key="3">
    <source>
        <dbReference type="ARBA" id="ARBA00013236"/>
    </source>
</evidence>
<dbReference type="Proteomes" id="UP000544872">
    <property type="component" value="Unassembled WGS sequence"/>
</dbReference>
<dbReference type="PANTHER" id="PTHR11098:SF1">
    <property type="entry name" value="NICOTINATE PHOSPHORIBOSYLTRANSFERASE"/>
    <property type="match status" value="1"/>
</dbReference>
<proteinExistence type="inferred from homology"/>
<dbReference type="GO" id="GO:0005829">
    <property type="term" value="C:cytosol"/>
    <property type="evidence" value="ECO:0007669"/>
    <property type="project" value="TreeGrafter"/>
</dbReference>
<keyword evidence="11" id="KW-1185">Reference proteome</keyword>